<keyword evidence="1" id="KW-0732">Signal</keyword>
<gene>
    <name evidence="2" type="ORF">QBC34DRAFT_42416</name>
</gene>
<feature type="chain" id="PRO_5043922665" evidence="1">
    <location>
        <begin position="23"/>
        <end position="117"/>
    </location>
</feature>
<evidence type="ECO:0000313" key="2">
    <source>
        <dbReference type="EMBL" id="KAK4441965.1"/>
    </source>
</evidence>
<comment type="caution">
    <text evidence="2">The sequence shown here is derived from an EMBL/GenBank/DDBJ whole genome shotgun (WGS) entry which is preliminary data.</text>
</comment>
<accession>A0AAV9G401</accession>
<dbReference type="AlphaFoldDB" id="A0AAV9G401"/>
<dbReference type="EMBL" id="MU866042">
    <property type="protein sequence ID" value="KAK4441965.1"/>
    <property type="molecule type" value="Genomic_DNA"/>
</dbReference>
<name>A0AAV9G401_9PEZI</name>
<protein>
    <submittedName>
        <fullName evidence="2">Uncharacterized protein</fullName>
    </submittedName>
</protein>
<feature type="signal peptide" evidence="1">
    <location>
        <begin position="1"/>
        <end position="22"/>
    </location>
</feature>
<organism evidence="2 3">
    <name type="scientific">Podospora aff. communis PSN243</name>
    <dbReference type="NCBI Taxonomy" id="3040156"/>
    <lineage>
        <taxon>Eukaryota</taxon>
        <taxon>Fungi</taxon>
        <taxon>Dikarya</taxon>
        <taxon>Ascomycota</taxon>
        <taxon>Pezizomycotina</taxon>
        <taxon>Sordariomycetes</taxon>
        <taxon>Sordariomycetidae</taxon>
        <taxon>Sordariales</taxon>
        <taxon>Podosporaceae</taxon>
        <taxon>Podospora</taxon>
    </lineage>
</organism>
<keyword evidence="3" id="KW-1185">Reference proteome</keyword>
<dbReference type="Proteomes" id="UP001321760">
    <property type="component" value="Unassembled WGS sequence"/>
</dbReference>
<evidence type="ECO:0000313" key="3">
    <source>
        <dbReference type="Proteomes" id="UP001321760"/>
    </source>
</evidence>
<reference evidence="2" key="2">
    <citation type="submission" date="2023-05" db="EMBL/GenBank/DDBJ databases">
        <authorList>
            <consortium name="Lawrence Berkeley National Laboratory"/>
            <person name="Steindorff A."/>
            <person name="Hensen N."/>
            <person name="Bonometti L."/>
            <person name="Westerberg I."/>
            <person name="Brannstrom I.O."/>
            <person name="Guillou S."/>
            <person name="Cros-Aarteil S."/>
            <person name="Calhoun S."/>
            <person name="Haridas S."/>
            <person name="Kuo A."/>
            <person name="Mondo S."/>
            <person name="Pangilinan J."/>
            <person name="Riley R."/>
            <person name="Labutti K."/>
            <person name="Andreopoulos B."/>
            <person name="Lipzen A."/>
            <person name="Chen C."/>
            <person name="Yanf M."/>
            <person name="Daum C."/>
            <person name="Ng V."/>
            <person name="Clum A."/>
            <person name="Ohm R."/>
            <person name="Martin F."/>
            <person name="Silar P."/>
            <person name="Natvig D."/>
            <person name="Lalanne C."/>
            <person name="Gautier V."/>
            <person name="Ament-Velasquez S.L."/>
            <person name="Kruys A."/>
            <person name="Hutchinson M.I."/>
            <person name="Powell A.J."/>
            <person name="Barry K."/>
            <person name="Miller A.N."/>
            <person name="Grigoriev I.V."/>
            <person name="Debuchy R."/>
            <person name="Gladieux P."/>
            <person name="Thoren M.H."/>
            <person name="Johannesson H."/>
        </authorList>
    </citation>
    <scope>NUCLEOTIDE SEQUENCE</scope>
    <source>
        <strain evidence="2">PSN243</strain>
    </source>
</reference>
<evidence type="ECO:0000256" key="1">
    <source>
        <dbReference type="SAM" id="SignalP"/>
    </source>
</evidence>
<proteinExistence type="predicted"/>
<sequence>MSFPVLMLLLLLLRSACPRASALTTQHFLDVQQSVTAVLAQAVDNSVPGFDLVRPLRTNLKSKRLAPAGLPLPKPGRRYYLCCLAFASSSIWYRGERNPCHLSHFVSLRGGLATRSR</sequence>
<reference evidence="2" key="1">
    <citation type="journal article" date="2023" name="Mol. Phylogenet. Evol.">
        <title>Genome-scale phylogeny and comparative genomics of the fungal order Sordariales.</title>
        <authorList>
            <person name="Hensen N."/>
            <person name="Bonometti L."/>
            <person name="Westerberg I."/>
            <person name="Brannstrom I.O."/>
            <person name="Guillou S."/>
            <person name="Cros-Aarteil S."/>
            <person name="Calhoun S."/>
            <person name="Haridas S."/>
            <person name="Kuo A."/>
            <person name="Mondo S."/>
            <person name="Pangilinan J."/>
            <person name="Riley R."/>
            <person name="LaButti K."/>
            <person name="Andreopoulos B."/>
            <person name="Lipzen A."/>
            <person name="Chen C."/>
            <person name="Yan M."/>
            <person name="Daum C."/>
            <person name="Ng V."/>
            <person name="Clum A."/>
            <person name="Steindorff A."/>
            <person name="Ohm R.A."/>
            <person name="Martin F."/>
            <person name="Silar P."/>
            <person name="Natvig D.O."/>
            <person name="Lalanne C."/>
            <person name="Gautier V."/>
            <person name="Ament-Velasquez S.L."/>
            <person name="Kruys A."/>
            <person name="Hutchinson M.I."/>
            <person name="Powell A.J."/>
            <person name="Barry K."/>
            <person name="Miller A.N."/>
            <person name="Grigoriev I.V."/>
            <person name="Debuchy R."/>
            <person name="Gladieux P."/>
            <person name="Hiltunen Thoren M."/>
            <person name="Johannesson H."/>
        </authorList>
    </citation>
    <scope>NUCLEOTIDE SEQUENCE</scope>
    <source>
        <strain evidence="2">PSN243</strain>
    </source>
</reference>